<dbReference type="PANTHER" id="PTHR10724:SF10">
    <property type="entry name" value="S1 RNA-BINDING DOMAIN-CONTAINING PROTEIN 1"/>
    <property type="match status" value="1"/>
</dbReference>
<evidence type="ECO:0000313" key="3">
    <source>
        <dbReference type="Proteomes" id="UP001285244"/>
    </source>
</evidence>
<dbReference type="EMBL" id="JALBUS010000018">
    <property type="protein sequence ID" value="MDX8418123.1"/>
    <property type="molecule type" value="Genomic_DNA"/>
</dbReference>
<dbReference type="SMART" id="SM00316">
    <property type="entry name" value="S1"/>
    <property type="match status" value="1"/>
</dbReference>
<dbReference type="InterPro" id="IPR010994">
    <property type="entry name" value="RuvA_2-like"/>
</dbReference>
<organism evidence="2 3">
    <name type="scientific">Absicoccus intestinalis</name>
    <dbReference type="NCBI Taxonomy" id="2926319"/>
    <lineage>
        <taxon>Bacteria</taxon>
        <taxon>Bacillati</taxon>
        <taxon>Bacillota</taxon>
        <taxon>Erysipelotrichia</taxon>
        <taxon>Erysipelotrichales</taxon>
        <taxon>Erysipelotrichaceae</taxon>
        <taxon>Absicoccus</taxon>
    </lineage>
</organism>
<comment type="caution">
    <text evidence="2">The sequence shown here is derived from an EMBL/GenBank/DDBJ whole genome shotgun (WGS) entry which is preliminary data.</text>
</comment>
<sequence>MDIKIIEAIASQLDIQPKQVEAVLSLLEEGSTVPFIARYRKERTGNLDEEQIRVIEEQYTYRQNVEKRKEEVLHRIETVGSLSPEIKASVLACTKLAELEEIYRPYKQKKKTRAGIAISRGLQPLAQRILACPKDWQEQEIDAYLNEEIPDRQTALQGAMDILAQQFSEDRALRDTIFTSMMKYGRIETQMKKDAEDEKKVYRMYYDFSSRIDRIANHQIMAINRAEKEKVITVHVTCNEDYIQNWANRHFVRYPHNPCAIYIEQAIQDSLKRLTLPSLERLVRSQLSEKAQTSSMDVFSMNLEKLLLQAPLKDKTIMGFDPAFRTGCKLAIIDASGKALCVDVIYPHKPNQKLSEAKRKFVQLCTNYHVDIVAIGNGTASRESEAFVANVIKEYHLPVVYSIVSEAGASVYSASKLAIEEFPDLHVEQRSAISIARRLLDPLSELIKIDPQSIGVGQYQHDLPQKELKERLHFVVEKAVNRVGVNINTASVSLLENVSGLSHAMAESIVSYREENGKINSRDQIKKIPKIGPKSFEQSAGFLRIEDGKEPLDRTSIHPESYDLARQLLKQLKLTTSDMGTPKAKEVIEKANASLKGDDYTLRDICDAIQQPLRDYRENSTGPILKKDVLTMEDLHVGDQLEGVVRNVVDFGAFVDIGLHEDGLIHISKMANHRIHHPSEVVAVGDIVTVWVYRIDEEKGKVQLSLVQPR</sequence>
<dbReference type="InterPro" id="IPR041692">
    <property type="entry name" value="HHH_9"/>
</dbReference>
<reference evidence="2 3" key="1">
    <citation type="submission" date="2022-03" db="EMBL/GenBank/DDBJ databases">
        <title>Novel taxa within the pig intestine.</title>
        <authorList>
            <person name="Wylensek D."/>
            <person name="Bishof K."/>
            <person name="Afrizal A."/>
            <person name="Clavel T."/>
        </authorList>
    </citation>
    <scope>NUCLEOTIDE SEQUENCE [LARGE SCALE GENOMIC DNA]</scope>
    <source>
        <strain evidence="2 3">Cla-KB-P134</strain>
    </source>
</reference>
<dbReference type="InterPro" id="IPR018974">
    <property type="entry name" value="Tex-like_N"/>
</dbReference>
<dbReference type="Pfam" id="PF09371">
    <property type="entry name" value="Tex_N"/>
    <property type="match status" value="1"/>
</dbReference>
<proteinExistence type="predicted"/>
<gene>
    <name evidence="2" type="ORF">MOZ64_09795</name>
</gene>
<protein>
    <submittedName>
        <fullName evidence="2">RNA-binding transcriptional accessory protein</fullName>
    </submittedName>
</protein>
<dbReference type="Gene3D" id="3.30.420.140">
    <property type="entry name" value="YqgF/RNase H-like domain"/>
    <property type="match status" value="1"/>
</dbReference>
<name>A0ABU4WQQ7_9FIRM</name>
<dbReference type="InterPro" id="IPR055179">
    <property type="entry name" value="Tex-like_central_region"/>
</dbReference>
<dbReference type="SMART" id="SM00732">
    <property type="entry name" value="YqgFc"/>
    <property type="match status" value="1"/>
</dbReference>
<evidence type="ECO:0000259" key="1">
    <source>
        <dbReference type="PROSITE" id="PS50126"/>
    </source>
</evidence>
<dbReference type="Gene3D" id="1.10.10.650">
    <property type="entry name" value="RuvA domain 2-like"/>
    <property type="match status" value="1"/>
</dbReference>
<dbReference type="PANTHER" id="PTHR10724">
    <property type="entry name" value="30S RIBOSOMAL PROTEIN S1"/>
    <property type="match status" value="1"/>
</dbReference>
<dbReference type="InterPro" id="IPR050437">
    <property type="entry name" value="Ribos_protein_bS1-like"/>
</dbReference>
<dbReference type="SUPFAM" id="SSF50249">
    <property type="entry name" value="Nucleic acid-binding proteins"/>
    <property type="match status" value="1"/>
</dbReference>
<dbReference type="SUPFAM" id="SSF47781">
    <property type="entry name" value="RuvA domain 2-like"/>
    <property type="match status" value="2"/>
</dbReference>
<dbReference type="Pfam" id="PF22706">
    <property type="entry name" value="Tex_central_region"/>
    <property type="match status" value="1"/>
</dbReference>
<dbReference type="Pfam" id="PF16921">
    <property type="entry name" value="Tex_YqgF"/>
    <property type="match status" value="1"/>
</dbReference>
<dbReference type="SUPFAM" id="SSF53098">
    <property type="entry name" value="Ribonuclease H-like"/>
    <property type="match status" value="1"/>
</dbReference>
<dbReference type="InterPro" id="IPR003029">
    <property type="entry name" value="S1_domain"/>
</dbReference>
<dbReference type="PROSITE" id="PS50126">
    <property type="entry name" value="S1"/>
    <property type="match status" value="1"/>
</dbReference>
<dbReference type="Gene3D" id="1.10.3500.10">
    <property type="entry name" value="Tex N-terminal region-like"/>
    <property type="match status" value="1"/>
</dbReference>
<dbReference type="Proteomes" id="UP001285244">
    <property type="component" value="Unassembled WGS sequence"/>
</dbReference>
<dbReference type="Pfam" id="PF17674">
    <property type="entry name" value="HHH_9"/>
    <property type="match status" value="1"/>
</dbReference>
<accession>A0ABU4WQQ7</accession>
<dbReference type="InterPro" id="IPR012337">
    <property type="entry name" value="RNaseH-like_sf"/>
</dbReference>
<dbReference type="InterPro" id="IPR044146">
    <property type="entry name" value="S1_Tex"/>
</dbReference>
<dbReference type="Pfam" id="PF12836">
    <property type="entry name" value="HHH_3"/>
    <property type="match status" value="1"/>
</dbReference>
<dbReference type="Gene3D" id="2.40.50.140">
    <property type="entry name" value="Nucleic acid-binding proteins"/>
    <property type="match status" value="1"/>
</dbReference>
<dbReference type="InterPro" id="IPR012340">
    <property type="entry name" value="NA-bd_OB-fold"/>
</dbReference>
<dbReference type="RefSeq" id="WP_320326373.1">
    <property type="nucleotide sequence ID" value="NZ_JALBUS010000018.1"/>
</dbReference>
<dbReference type="InterPro" id="IPR006641">
    <property type="entry name" value="YqgF/RNaseH-like_dom"/>
</dbReference>
<dbReference type="InterPro" id="IPR037027">
    <property type="entry name" value="YqgF/RNaseH-like_dom_sf"/>
</dbReference>
<dbReference type="InterPro" id="IPR032639">
    <property type="entry name" value="Tex_YqgF"/>
</dbReference>
<dbReference type="Pfam" id="PF00575">
    <property type="entry name" value="S1"/>
    <property type="match status" value="1"/>
</dbReference>
<dbReference type="CDD" id="cd05685">
    <property type="entry name" value="S1_Tex"/>
    <property type="match status" value="1"/>
</dbReference>
<evidence type="ECO:0000313" key="2">
    <source>
        <dbReference type="EMBL" id="MDX8418123.1"/>
    </source>
</evidence>
<feature type="domain" description="S1 motif" evidence="1">
    <location>
        <begin position="638"/>
        <end position="707"/>
    </location>
</feature>
<keyword evidence="3" id="KW-1185">Reference proteome</keyword>
<dbReference type="InterPro" id="IPR023323">
    <property type="entry name" value="Tex-like_dom_sf"/>
</dbReference>
<dbReference type="InterPro" id="IPR023319">
    <property type="entry name" value="Tex-like_HTH_dom_sf"/>
</dbReference>
<dbReference type="Gene3D" id="1.10.150.310">
    <property type="entry name" value="Tex RuvX-like domain-like"/>
    <property type="match status" value="1"/>
</dbReference>
<dbReference type="SUPFAM" id="SSF158832">
    <property type="entry name" value="Tex N-terminal region-like"/>
    <property type="match status" value="1"/>
</dbReference>